<name>A0ABS7QEI3_9ACTN</name>
<evidence type="ECO:0000256" key="4">
    <source>
        <dbReference type="ARBA" id="ARBA00023163"/>
    </source>
</evidence>
<dbReference type="Gene3D" id="1.10.10.10">
    <property type="entry name" value="Winged helix-like DNA-binding domain superfamily/Winged helix DNA-binding domain"/>
    <property type="match status" value="1"/>
</dbReference>
<dbReference type="Pfam" id="PF03965">
    <property type="entry name" value="Penicillinase_R"/>
    <property type="match status" value="1"/>
</dbReference>
<evidence type="ECO:0000256" key="1">
    <source>
        <dbReference type="ARBA" id="ARBA00011046"/>
    </source>
</evidence>
<feature type="region of interest" description="Disordered" evidence="5">
    <location>
        <begin position="189"/>
        <end position="222"/>
    </location>
</feature>
<feature type="region of interest" description="Disordered" evidence="5">
    <location>
        <begin position="82"/>
        <end position="132"/>
    </location>
</feature>
<keyword evidence="4" id="KW-0804">Transcription</keyword>
<keyword evidence="3" id="KW-0238">DNA-binding</keyword>
<sequence length="222" mass="23371">MSQIMTAATGVTSQYAAQVTSDLEQNAKEQERINAEIGVLQEQLAVLEHDHTVLLNVQQALGIAVAPAQPGAESNITALPAPREEPQAESDADAGKPARAKKTQGRAKKAKSQTTRKSATPKPGTGAAGLNGTGATLVELVGRHLAEQSEPRSAAEVTEALVQAHPERGIKSTVVRTTLENLVSRALAQRSKQGRSVRYIAPVADGQATAPIQDEPRPEQAE</sequence>
<evidence type="ECO:0008006" key="8">
    <source>
        <dbReference type="Google" id="ProtNLM"/>
    </source>
</evidence>
<organism evidence="6 7">
    <name type="scientific">Actinacidiphila acidipaludis</name>
    <dbReference type="NCBI Taxonomy" id="2873382"/>
    <lineage>
        <taxon>Bacteria</taxon>
        <taxon>Bacillati</taxon>
        <taxon>Actinomycetota</taxon>
        <taxon>Actinomycetes</taxon>
        <taxon>Kitasatosporales</taxon>
        <taxon>Streptomycetaceae</taxon>
        <taxon>Actinacidiphila</taxon>
    </lineage>
</organism>
<dbReference type="EMBL" id="JAINZZ010000051">
    <property type="protein sequence ID" value="MBY8881588.1"/>
    <property type="molecule type" value="Genomic_DNA"/>
</dbReference>
<evidence type="ECO:0000256" key="5">
    <source>
        <dbReference type="SAM" id="MobiDB-lite"/>
    </source>
</evidence>
<comment type="similarity">
    <text evidence="1">Belongs to the BlaI transcriptional regulatory family.</text>
</comment>
<gene>
    <name evidence="6" type="ORF">K7862_28695</name>
</gene>
<keyword evidence="2" id="KW-0805">Transcription regulation</keyword>
<evidence type="ECO:0000313" key="6">
    <source>
        <dbReference type="EMBL" id="MBY8881588.1"/>
    </source>
</evidence>
<dbReference type="Proteomes" id="UP000778578">
    <property type="component" value="Unassembled WGS sequence"/>
</dbReference>
<evidence type="ECO:0000256" key="3">
    <source>
        <dbReference type="ARBA" id="ARBA00023125"/>
    </source>
</evidence>
<feature type="compositionally biased region" description="Basic residues" evidence="5">
    <location>
        <begin position="98"/>
        <end position="111"/>
    </location>
</feature>
<evidence type="ECO:0000256" key="2">
    <source>
        <dbReference type="ARBA" id="ARBA00023015"/>
    </source>
</evidence>
<evidence type="ECO:0000313" key="7">
    <source>
        <dbReference type="Proteomes" id="UP000778578"/>
    </source>
</evidence>
<dbReference type="InterPro" id="IPR005650">
    <property type="entry name" value="BlaI_family"/>
</dbReference>
<reference evidence="6 7" key="1">
    <citation type="submission" date="2021-08" db="EMBL/GenBank/DDBJ databases">
        <title>WGS of actinomycetes from Thailand.</title>
        <authorList>
            <person name="Thawai C."/>
        </authorList>
    </citation>
    <scope>NUCLEOTIDE SEQUENCE [LARGE SCALE GENOMIC DNA]</scope>
    <source>
        <strain evidence="6 7">PLK6-54</strain>
    </source>
</reference>
<comment type="caution">
    <text evidence="6">The sequence shown here is derived from an EMBL/GenBank/DDBJ whole genome shotgun (WGS) entry which is preliminary data.</text>
</comment>
<protein>
    <recommendedName>
        <fullName evidence="8">Regulatory protein</fullName>
    </recommendedName>
</protein>
<proteinExistence type="inferred from homology"/>
<keyword evidence="7" id="KW-1185">Reference proteome</keyword>
<dbReference type="SUPFAM" id="SSF46785">
    <property type="entry name" value="Winged helix' DNA-binding domain"/>
    <property type="match status" value="1"/>
</dbReference>
<dbReference type="InterPro" id="IPR036390">
    <property type="entry name" value="WH_DNA-bd_sf"/>
</dbReference>
<accession>A0ABS7QEI3</accession>
<dbReference type="InterPro" id="IPR036388">
    <property type="entry name" value="WH-like_DNA-bd_sf"/>
</dbReference>
<dbReference type="RefSeq" id="WP_222967563.1">
    <property type="nucleotide sequence ID" value="NZ_JAINZZ010000051.1"/>
</dbReference>